<keyword evidence="8" id="KW-0479">Metal-binding</keyword>
<keyword evidence="12" id="KW-0862">Zinc</keyword>
<evidence type="ECO:0000256" key="13">
    <source>
        <dbReference type="ARBA" id="ARBA00023125"/>
    </source>
</evidence>
<evidence type="ECO:0000256" key="8">
    <source>
        <dbReference type="ARBA" id="ARBA00022723"/>
    </source>
</evidence>
<evidence type="ECO:0000256" key="6">
    <source>
        <dbReference type="ARBA" id="ARBA00015551"/>
    </source>
</evidence>
<evidence type="ECO:0000259" key="22">
    <source>
        <dbReference type="PROSITE" id="PS50089"/>
    </source>
</evidence>
<feature type="compositionally biased region" description="Low complexity" evidence="21">
    <location>
        <begin position="509"/>
        <end position="522"/>
    </location>
</feature>
<evidence type="ECO:0000313" key="24">
    <source>
        <dbReference type="EMBL" id="GJN88464.1"/>
    </source>
</evidence>
<feature type="compositionally biased region" description="Low complexity" evidence="21">
    <location>
        <begin position="138"/>
        <end position="162"/>
    </location>
</feature>
<evidence type="ECO:0000256" key="2">
    <source>
        <dbReference type="ARBA" id="ARBA00004123"/>
    </source>
</evidence>
<evidence type="ECO:0000256" key="7">
    <source>
        <dbReference type="ARBA" id="ARBA00022679"/>
    </source>
</evidence>
<organism evidence="24 25">
    <name type="scientific">Rhodotorula paludigena</name>
    <dbReference type="NCBI Taxonomy" id="86838"/>
    <lineage>
        <taxon>Eukaryota</taxon>
        <taxon>Fungi</taxon>
        <taxon>Dikarya</taxon>
        <taxon>Basidiomycota</taxon>
        <taxon>Pucciniomycotina</taxon>
        <taxon>Microbotryomycetes</taxon>
        <taxon>Sporidiobolales</taxon>
        <taxon>Sporidiobolaceae</taxon>
        <taxon>Rhodotorula</taxon>
    </lineage>
</organism>
<evidence type="ECO:0000256" key="1">
    <source>
        <dbReference type="ARBA" id="ARBA00000900"/>
    </source>
</evidence>
<keyword evidence="15" id="KW-0539">Nucleus</keyword>
<accession>A0AAV5GDB4</accession>
<evidence type="ECO:0000256" key="11">
    <source>
        <dbReference type="ARBA" id="ARBA00022786"/>
    </source>
</evidence>
<dbReference type="PROSITE" id="PS51908">
    <property type="entry name" value="ZF_UBZ4"/>
    <property type="match status" value="1"/>
</dbReference>
<dbReference type="GO" id="GO:0005634">
    <property type="term" value="C:nucleus"/>
    <property type="evidence" value="ECO:0007669"/>
    <property type="project" value="UniProtKB-SubCell"/>
</dbReference>
<dbReference type="PANTHER" id="PTHR14134">
    <property type="entry name" value="E3 UBIQUITIN-PROTEIN LIGASE RAD18"/>
    <property type="match status" value="1"/>
</dbReference>
<feature type="domain" description="RING-type" evidence="22">
    <location>
        <begin position="47"/>
        <end position="86"/>
    </location>
</feature>
<evidence type="ECO:0000256" key="15">
    <source>
        <dbReference type="ARBA" id="ARBA00023242"/>
    </source>
</evidence>
<dbReference type="PROSITE" id="PS50089">
    <property type="entry name" value="ZF_RING_2"/>
    <property type="match status" value="1"/>
</dbReference>
<dbReference type="SMART" id="SM00184">
    <property type="entry name" value="RING"/>
    <property type="match status" value="1"/>
</dbReference>
<dbReference type="InterPro" id="IPR013083">
    <property type="entry name" value="Znf_RING/FYVE/PHD"/>
</dbReference>
<evidence type="ECO:0000256" key="17">
    <source>
        <dbReference type="ARBA" id="ARBA00074353"/>
    </source>
</evidence>
<evidence type="ECO:0000256" key="20">
    <source>
        <dbReference type="PROSITE-ProRule" id="PRU01256"/>
    </source>
</evidence>
<evidence type="ECO:0000256" key="5">
    <source>
        <dbReference type="ARBA" id="ARBA00012483"/>
    </source>
</evidence>
<dbReference type="Gene3D" id="3.30.40.10">
    <property type="entry name" value="Zinc/RING finger domain, C3HC4 (zinc finger)"/>
    <property type="match status" value="1"/>
</dbReference>
<dbReference type="GO" id="GO:0006281">
    <property type="term" value="P:DNA repair"/>
    <property type="evidence" value="ECO:0007669"/>
    <property type="project" value="UniProtKB-KW"/>
</dbReference>
<evidence type="ECO:0000259" key="23">
    <source>
        <dbReference type="PROSITE" id="PS51908"/>
    </source>
</evidence>
<keyword evidence="25" id="KW-1185">Reference proteome</keyword>
<feature type="compositionally biased region" description="Basic and acidic residues" evidence="21">
    <location>
        <begin position="211"/>
        <end position="228"/>
    </location>
</feature>
<feature type="domain" description="UBZ4-type" evidence="23">
    <location>
        <begin position="239"/>
        <end position="266"/>
    </location>
</feature>
<gene>
    <name evidence="24" type="ORF">Rhopal_001430-T1</name>
</gene>
<dbReference type="SUPFAM" id="SSF57850">
    <property type="entry name" value="RING/U-box"/>
    <property type="match status" value="1"/>
</dbReference>
<dbReference type="GO" id="GO:0008270">
    <property type="term" value="F:zinc ion binding"/>
    <property type="evidence" value="ECO:0007669"/>
    <property type="project" value="UniProtKB-KW"/>
</dbReference>
<name>A0AAV5GDB4_9BASI</name>
<proteinExistence type="inferred from homology"/>
<comment type="caution">
    <text evidence="24">The sequence shown here is derived from an EMBL/GenBank/DDBJ whole genome shotgun (WGS) entry which is preliminary data.</text>
</comment>
<protein>
    <recommendedName>
        <fullName evidence="6">Postreplication repair E3 ubiquitin-protein ligase RAD18</fullName>
        <ecNumber evidence="5">2.3.2.27</ecNumber>
    </recommendedName>
    <alternativeName>
        <fullName evidence="17">Postreplication repair E3 ubiquitin-protein ligase rad18</fullName>
    </alternativeName>
    <alternativeName>
        <fullName evidence="16 18">RING-type E3 ubiquitin transferase RAD18</fullName>
    </alternativeName>
</protein>
<dbReference type="Pfam" id="PF13923">
    <property type="entry name" value="zf-C3HC4_2"/>
    <property type="match status" value="1"/>
</dbReference>
<dbReference type="Proteomes" id="UP001342314">
    <property type="component" value="Unassembled WGS sequence"/>
</dbReference>
<feature type="region of interest" description="Disordered" evidence="21">
    <location>
        <begin position="123"/>
        <end position="235"/>
    </location>
</feature>
<evidence type="ECO:0000256" key="18">
    <source>
        <dbReference type="ARBA" id="ARBA00082369"/>
    </source>
</evidence>
<feature type="region of interest" description="Disordered" evidence="21">
    <location>
        <begin position="279"/>
        <end position="304"/>
    </location>
</feature>
<evidence type="ECO:0000256" key="19">
    <source>
        <dbReference type="PROSITE-ProRule" id="PRU00175"/>
    </source>
</evidence>
<keyword evidence="7" id="KW-0808">Transferase</keyword>
<dbReference type="EC" id="2.3.2.27" evidence="5"/>
<comment type="similarity">
    <text evidence="4">Belongs to the RAD18 family.</text>
</comment>
<keyword evidence="11" id="KW-0833">Ubl conjugation pathway</keyword>
<evidence type="ECO:0000256" key="12">
    <source>
        <dbReference type="ARBA" id="ARBA00022833"/>
    </source>
</evidence>
<evidence type="ECO:0000256" key="16">
    <source>
        <dbReference type="ARBA" id="ARBA00031783"/>
    </source>
</evidence>
<feature type="compositionally biased region" description="Basic residues" evidence="21">
    <location>
        <begin position="201"/>
        <end position="210"/>
    </location>
</feature>
<dbReference type="FunFam" id="3.30.40.10:FF:000172">
    <property type="entry name" value="E3 ubiquitin-protein ligase RAD18"/>
    <property type="match status" value="1"/>
</dbReference>
<dbReference type="GO" id="GO:0006513">
    <property type="term" value="P:protein monoubiquitination"/>
    <property type="evidence" value="ECO:0007669"/>
    <property type="project" value="InterPro"/>
</dbReference>
<comment type="catalytic activity">
    <reaction evidence="1">
        <text>S-ubiquitinyl-[E2 ubiquitin-conjugating enzyme]-L-cysteine + [acceptor protein]-L-lysine = [E2 ubiquitin-conjugating enzyme]-L-cysteine + N(6)-ubiquitinyl-[acceptor protein]-L-lysine.</text>
        <dbReference type="EC" id="2.3.2.27"/>
    </reaction>
</comment>
<evidence type="ECO:0000256" key="4">
    <source>
        <dbReference type="ARBA" id="ARBA00009506"/>
    </source>
</evidence>
<feature type="compositionally biased region" description="Basic residues" evidence="21">
    <location>
        <begin position="563"/>
        <end position="574"/>
    </location>
</feature>
<evidence type="ECO:0000256" key="10">
    <source>
        <dbReference type="ARBA" id="ARBA00022771"/>
    </source>
</evidence>
<evidence type="ECO:0000313" key="25">
    <source>
        <dbReference type="Proteomes" id="UP001342314"/>
    </source>
</evidence>
<dbReference type="GO" id="GO:0003697">
    <property type="term" value="F:single-stranded DNA binding"/>
    <property type="evidence" value="ECO:0007669"/>
    <property type="project" value="InterPro"/>
</dbReference>
<feature type="compositionally biased region" description="Low complexity" evidence="21">
    <location>
        <begin position="430"/>
        <end position="474"/>
    </location>
</feature>
<dbReference type="AlphaFoldDB" id="A0AAV5GDB4"/>
<feature type="region of interest" description="Disordered" evidence="21">
    <location>
        <begin position="426"/>
        <end position="612"/>
    </location>
</feature>
<evidence type="ECO:0000256" key="3">
    <source>
        <dbReference type="ARBA" id="ARBA00004906"/>
    </source>
</evidence>
<evidence type="ECO:0000256" key="14">
    <source>
        <dbReference type="ARBA" id="ARBA00023204"/>
    </source>
</evidence>
<keyword evidence="9 20" id="KW-0227">DNA damage</keyword>
<sequence length="612" mass="64595">MASRKRARGQQGPPRSTEAQLALAAALDEARDFTSPHLSALDSSLRCPICTELYTAPVLLTTCSHSFDSRCLREYLARTKRCPTCSLEANEDRIRRNLALDELVRQWKAARSDLLRLQAASLSSASAGPSSPSPAPASPSTSRTPRTTSTATRRKAPTSSSAVKSEPRDAPLVLDDGASSDIEIIEDGGGGSGASSSGSRARARPPKKKLRGAEGRDGAGKGKGRAVEPDADPADPSLIVQCPLCGGDFKNALISLHVDRCNGVAPAKSSSAAWGKLLGAKNEGRGSDGESPSGQGKRLDTTRPLPLASYAHKSVAELSEMLSDYGLPTTLPSTSAALSTDAKLAHLQRRHRQFLTLWNANADLSPDDPAHKSARELRDELARWEKVTDAGAAVVETVVAKSHAKQYAAEFRALIAQARASALKAKQQRGRQAQEPQQEQPTALTTVAAQAAAAGPPVVADVDSPAAPTPARAPADTDVEMSAAPLAAPDERAPRKRSVRLVSPERPPRAAAAVAVEALSPAGVGSTERDSPSPPPPALPPQRVGSEEPPSTSDELDSGSARIARRGKGARRTRSPSPFDPEGPKPSQRNREEERVFARMAGRNEDDEDEDE</sequence>
<evidence type="ECO:0000256" key="9">
    <source>
        <dbReference type="ARBA" id="ARBA00022763"/>
    </source>
</evidence>
<comment type="subcellular location">
    <subcellularLocation>
        <location evidence="2">Nucleus</location>
    </subcellularLocation>
</comment>
<dbReference type="GO" id="GO:0097505">
    <property type="term" value="C:Rad6-Rad18 complex"/>
    <property type="evidence" value="ECO:0007669"/>
    <property type="project" value="TreeGrafter"/>
</dbReference>
<dbReference type="GO" id="GO:0006301">
    <property type="term" value="P:DNA damage tolerance"/>
    <property type="evidence" value="ECO:0007669"/>
    <property type="project" value="InterPro"/>
</dbReference>
<keyword evidence="10 19" id="KW-0863">Zinc-finger</keyword>
<dbReference type="PANTHER" id="PTHR14134:SF2">
    <property type="entry name" value="E3 UBIQUITIN-PROTEIN LIGASE RAD18"/>
    <property type="match status" value="1"/>
</dbReference>
<keyword evidence="14 20" id="KW-0234">DNA repair</keyword>
<reference evidence="24 25" key="1">
    <citation type="submission" date="2021-12" db="EMBL/GenBank/DDBJ databases">
        <title>High titer production of polyol ester of fatty acids by Rhodotorula paludigena BS15 towards product separation-free biomass refinery.</title>
        <authorList>
            <person name="Mano J."/>
            <person name="Ono H."/>
            <person name="Tanaka T."/>
            <person name="Naito K."/>
            <person name="Sushida H."/>
            <person name="Ike M."/>
            <person name="Tokuyasu K."/>
            <person name="Kitaoka M."/>
        </authorList>
    </citation>
    <scope>NUCLEOTIDE SEQUENCE [LARGE SCALE GENOMIC DNA]</scope>
    <source>
        <strain evidence="24 25">BS15</strain>
    </source>
</reference>
<dbReference type="InterPro" id="IPR039577">
    <property type="entry name" value="Rad18"/>
</dbReference>
<keyword evidence="13" id="KW-0238">DNA-binding</keyword>
<dbReference type="GO" id="GO:0061630">
    <property type="term" value="F:ubiquitin protein ligase activity"/>
    <property type="evidence" value="ECO:0007669"/>
    <property type="project" value="UniProtKB-EC"/>
</dbReference>
<dbReference type="InterPro" id="IPR006642">
    <property type="entry name" value="Rad18_UBZ4"/>
</dbReference>
<dbReference type="EMBL" id="BQKY01000003">
    <property type="protein sequence ID" value="GJN88464.1"/>
    <property type="molecule type" value="Genomic_DNA"/>
</dbReference>
<comment type="pathway">
    <text evidence="3">Protein modification; protein ubiquitination.</text>
</comment>
<dbReference type="InterPro" id="IPR001841">
    <property type="entry name" value="Znf_RING"/>
</dbReference>
<evidence type="ECO:0000256" key="21">
    <source>
        <dbReference type="SAM" id="MobiDB-lite"/>
    </source>
</evidence>